<dbReference type="InterPro" id="IPR003594">
    <property type="entry name" value="HATPase_dom"/>
</dbReference>
<dbReference type="InterPro" id="IPR005467">
    <property type="entry name" value="His_kinase_dom"/>
</dbReference>
<feature type="compositionally biased region" description="Low complexity" evidence="5">
    <location>
        <begin position="19"/>
        <end position="28"/>
    </location>
</feature>
<keyword evidence="9" id="KW-1185">Reference proteome</keyword>
<organism evidence="8 9">
    <name type="scientific">Geothrix edaphica</name>
    <dbReference type="NCBI Taxonomy" id="2927976"/>
    <lineage>
        <taxon>Bacteria</taxon>
        <taxon>Pseudomonadati</taxon>
        <taxon>Acidobacteriota</taxon>
        <taxon>Holophagae</taxon>
        <taxon>Holophagales</taxon>
        <taxon>Holophagaceae</taxon>
        <taxon>Geothrix</taxon>
    </lineage>
</organism>
<dbReference type="Pfam" id="PF00072">
    <property type="entry name" value="Response_reg"/>
    <property type="match status" value="1"/>
</dbReference>
<dbReference type="PROSITE" id="PS50109">
    <property type="entry name" value="HIS_KIN"/>
    <property type="match status" value="1"/>
</dbReference>
<evidence type="ECO:0000313" key="9">
    <source>
        <dbReference type="Proteomes" id="UP001165044"/>
    </source>
</evidence>
<evidence type="ECO:0000259" key="7">
    <source>
        <dbReference type="PROSITE" id="PS50110"/>
    </source>
</evidence>
<dbReference type="Pfam" id="PF02518">
    <property type="entry name" value="HATPase_c"/>
    <property type="match status" value="1"/>
</dbReference>
<dbReference type="InterPro" id="IPR001789">
    <property type="entry name" value="Sig_transdc_resp-reg_receiver"/>
</dbReference>
<dbReference type="InterPro" id="IPR036097">
    <property type="entry name" value="HisK_dim/P_sf"/>
</dbReference>
<sequence length="490" mass="52170">MSDRERARQTGPAGPPPGAGKSAPGPGSVAVESRGISEEVLREANEGLVLATVNAQAMTDAAEQAAAQLREANESLVIATVNAQTLAQAAEQAAAQISYTAHLEAQLLEAQKLETLGVLAGGVAHDFNNLLTAMLGNANLGTMAAEEGRSVAPYFAAIEKAAMRAASLTRQLLAYAGTGKPVMAEVDLGIVVKEVIQVFTASLPRNVTLSCDLAERLPLVHGDATQIFQVLMNLVTNAAEACQTDREGRINIRTREEYMDEAALGVGHWVLPLTPGRYATLDVRDTGEGMEPEVVKRAFEPFFTTKFTGRGLGLAAVMGIIRSHGGGLWVGSEPDCGSSFKIFMPAMADSALMPPPEALPQAWRGQGRILVVDDELAVGQVARSMAEHFGFSVLDARDGLEAVELFRLHHGELAMVLMDLIMPGMGGQEAFREMRKIDSTVPVVLSSGYNVSDTDLFVEGLAGLLKKPYRLAEFQEALQRALAMRLLPPG</sequence>
<dbReference type="EC" id="2.7.13.3" evidence="2"/>
<evidence type="ECO:0000256" key="2">
    <source>
        <dbReference type="ARBA" id="ARBA00012438"/>
    </source>
</evidence>
<evidence type="ECO:0000256" key="3">
    <source>
        <dbReference type="ARBA" id="ARBA00022553"/>
    </source>
</evidence>
<protein>
    <recommendedName>
        <fullName evidence="2">histidine kinase</fullName>
        <ecNumber evidence="2">2.7.13.3</ecNumber>
    </recommendedName>
</protein>
<evidence type="ECO:0000313" key="8">
    <source>
        <dbReference type="EMBL" id="GLH66317.1"/>
    </source>
</evidence>
<dbReference type="Gene3D" id="3.30.565.10">
    <property type="entry name" value="Histidine kinase-like ATPase, C-terminal domain"/>
    <property type="match status" value="1"/>
</dbReference>
<dbReference type="SUPFAM" id="SSF55874">
    <property type="entry name" value="ATPase domain of HSP90 chaperone/DNA topoisomerase II/histidine kinase"/>
    <property type="match status" value="1"/>
</dbReference>
<evidence type="ECO:0000259" key="6">
    <source>
        <dbReference type="PROSITE" id="PS50109"/>
    </source>
</evidence>
<reference evidence="8" key="1">
    <citation type="journal article" date="2023" name="Antonie Van Leeuwenhoek">
        <title>Mesoterricola silvestris gen. nov., sp. nov., Mesoterricola sediminis sp. nov., Geothrix oryzae sp. nov., Geothrix edaphica sp. nov., Geothrix rubra sp. nov., and Geothrix limicola sp. nov., six novel members of Acidobacteriota isolated from soils.</title>
        <authorList>
            <person name="Itoh H."/>
            <person name="Sugisawa Y."/>
            <person name="Mise K."/>
            <person name="Xu Z."/>
            <person name="Kuniyasu M."/>
            <person name="Ushijima N."/>
            <person name="Kawano K."/>
            <person name="Kobayashi E."/>
            <person name="Shiratori Y."/>
            <person name="Masuda Y."/>
            <person name="Senoo K."/>
        </authorList>
    </citation>
    <scope>NUCLEOTIDE SEQUENCE</scope>
    <source>
        <strain evidence="8">Red802</strain>
    </source>
</reference>
<dbReference type="SUPFAM" id="SSF47384">
    <property type="entry name" value="Homodimeric domain of signal transducing histidine kinase"/>
    <property type="match status" value="1"/>
</dbReference>
<comment type="catalytic activity">
    <reaction evidence="1">
        <text>ATP + protein L-histidine = ADP + protein N-phospho-L-histidine.</text>
        <dbReference type="EC" id="2.7.13.3"/>
    </reaction>
</comment>
<feature type="domain" description="Histidine kinase" evidence="6">
    <location>
        <begin position="122"/>
        <end position="348"/>
    </location>
</feature>
<proteinExistence type="predicted"/>
<dbReference type="PRINTS" id="PR00344">
    <property type="entry name" value="BCTRLSENSOR"/>
</dbReference>
<accession>A0ABQ5PVD0</accession>
<comment type="caution">
    <text evidence="8">The sequence shown here is derived from an EMBL/GenBank/DDBJ whole genome shotgun (WGS) entry which is preliminary data.</text>
</comment>
<evidence type="ECO:0000256" key="4">
    <source>
        <dbReference type="PROSITE-ProRule" id="PRU00169"/>
    </source>
</evidence>
<feature type="region of interest" description="Disordered" evidence="5">
    <location>
        <begin position="1"/>
        <end position="34"/>
    </location>
</feature>
<feature type="modified residue" description="4-aspartylphosphate" evidence="4">
    <location>
        <position position="419"/>
    </location>
</feature>
<dbReference type="InterPro" id="IPR011006">
    <property type="entry name" value="CheY-like_superfamily"/>
</dbReference>
<dbReference type="PANTHER" id="PTHR43065:SF42">
    <property type="entry name" value="TWO-COMPONENT SENSOR PPRA"/>
    <property type="match status" value="1"/>
</dbReference>
<dbReference type="Proteomes" id="UP001165044">
    <property type="component" value="Unassembled WGS sequence"/>
</dbReference>
<dbReference type="CDD" id="cd00082">
    <property type="entry name" value="HisKA"/>
    <property type="match status" value="1"/>
</dbReference>
<dbReference type="SUPFAM" id="SSF52172">
    <property type="entry name" value="CheY-like"/>
    <property type="match status" value="1"/>
</dbReference>
<dbReference type="PANTHER" id="PTHR43065">
    <property type="entry name" value="SENSOR HISTIDINE KINASE"/>
    <property type="match status" value="1"/>
</dbReference>
<dbReference type="SMART" id="SM00387">
    <property type="entry name" value="HATPase_c"/>
    <property type="match status" value="1"/>
</dbReference>
<dbReference type="Gene3D" id="3.40.50.2300">
    <property type="match status" value="1"/>
</dbReference>
<dbReference type="InterPro" id="IPR004358">
    <property type="entry name" value="Sig_transdc_His_kin-like_C"/>
</dbReference>
<dbReference type="Gene3D" id="1.10.287.130">
    <property type="match status" value="1"/>
</dbReference>
<evidence type="ECO:0000256" key="5">
    <source>
        <dbReference type="SAM" id="MobiDB-lite"/>
    </source>
</evidence>
<keyword evidence="3 4" id="KW-0597">Phosphoprotein</keyword>
<evidence type="ECO:0000256" key="1">
    <source>
        <dbReference type="ARBA" id="ARBA00000085"/>
    </source>
</evidence>
<dbReference type="EMBL" id="BSDC01000001">
    <property type="protein sequence ID" value="GLH66317.1"/>
    <property type="molecule type" value="Genomic_DNA"/>
</dbReference>
<dbReference type="PROSITE" id="PS50110">
    <property type="entry name" value="RESPONSE_REGULATORY"/>
    <property type="match status" value="1"/>
</dbReference>
<name>A0ABQ5PVD0_9BACT</name>
<dbReference type="InterPro" id="IPR036890">
    <property type="entry name" value="HATPase_C_sf"/>
</dbReference>
<dbReference type="SMART" id="SM00448">
    <property type="entry name" value="REC"/>
    <property type="match status" value="1"/>
</dbReference>
<gene>
    <name evidence="8" type="ORF">GETHED_06810</name>
</gene>
<dbReference type="InterPro" id="IPR003661">
    <property type="entry name" value="HisK_dim/P_dom"/>
</dbReference>
<feature type="domain" description="Response regulatory" evidence="7">
    <location>
        <begin position="368"/>
        <end position="482"/>
    </location>
</feature>
<dbReference type="RefSeq" id="WP_285606396.1">
    <property type="nucleotide sequence ID" value="NZ_BSDC01000001.1"/>
</dbReference>